<name>A0A226BVT4_9FIRM</name>
<keyword evidence="1" id="KW-0413">Isomerase</keyword>
<proteinExistence type="predicted"/>
<sequence length="557" mass="62764">MLLSENKNKLREELENWKNGTLKKALDRFPERREEFKTNSDIHVDPLYTPLNEEDYIENLGFPGEYPFTRGVQPTMYRGKFWTMRQYAGFASAEETNRRFKYLLEQGQTGLSVAFDLPTQIGYDSDHPMAHGEVGKVGVAVDTLEDLEILFDKIPLDKVSTSMTINAPAAVLLAMYIAIGEKQGISKEKLAGTIQNDILKEYIARGTYIFPPEPSMRLITDIIKYCSKEVPRWNTISISGYHIREAGSNAIQEIAFTIANGLAYVDAALESGLDIDEFAPRLSFFFNSHLDFFEEIAKFRAARRLWAKLMKERYGAKNPKSMKMRFHTQTAGCTLTAQQPNNNVVRVTLQALAAVLGGTQSLHTNSRDEALSLPTEESVQIALRTQQIIANESGAADTVDPIGGSYYVENLTNKLEQEAQELINKIDDLGGAPKAIDQGFIQKEIQDSAYEWQKSVEDKEQIIVGLNEFKVEEELNLSTHKVDEKVADAQKNKLEKIREKRDNKTVEDCLNKLQDAAEGTDNLMPYIIKAVKEYATLGEICGALRETFGEYEADSYI</sequence>
<dbReference type="CDD" id="cd03680">
    <property type="entry name" value="MM_CoA_mutase_ICM_like"/>
    <property type="match status" value="1"/>
</dbReference>
<organism evidence="3 4">
    <name type="scientific">Natranaerobius trueperi</name>
    <dbReference type="NCBI Taxonomy" id="759412"/>
    <lineage>
        <taxon>Bacteria</taxon>
        <taxon>Bacillati</taxon>
        <taxon>Bacillota</taxon>
        <taxon>Clostridia</taxon>
        <taxon>Natranaerobiales</taxon>
        <taxon>Natranaerobiaceae</taxon>
        <taxon>Natranaerobius</taxon>
    </lineage>
</organism>
<dbReference type="InterPro" id="IPR006099">
    <property type="entry name" value="MeMalonylCoA_mutase_a/b_cat"/>
</dbReference>
<dbReference type="OrthoDB" id="9762378at2"/>
<evidence type="ECO:0000313" key="3">
    <source>
        <dbReference type="EMBL" id="OWZ83103.1"/>
    </source>
</evidence>
<reference evidence="3 4" key="1">
    <citation type="submission" date="2017-06" db="EMBL/GenBank/DDBJ databases">
        <title>Draft Genome Sequence of Natranaerobius trueperi halophilic, alkalithermophilic bacteria from soda lakes.</title>
        <authorList>
            <person name="Zhao B."/>
        </authorList>
    </citation>
    <scope>NUCLEOTIDE SEQUENCE [LARGE SCALE GENOMIC DNA]</scope>
    <source>
        <strain evidence="3 4">DSM 18760</strain>
    </source>
</reference>
<dbReference type="InterPro" id="IPR006098">
    <property type="entry name" value="MMCoA_mutase_a_cat"/>
</dbReference>
<dbReference type="SUPFAM" id="SSF51703">
    <property type="entry name" value="Cobalamin (vitamin B12)-dependent enzymes"/>
    <property type="match status" value="1"/>
</dbReference>
<evidence type="ECO:0000256" key="1">
    <source>
        <dbReference type="ARBA" id="ARBA00023235"/>
    </source>
</evidence>
<comment type="caution">
    <text evidence="3">The sequence shown here is derived from an EMBL/GenBank/DDBJ whole genome shotgun (WGS) entry which is preliminary data.</text>
</comment>
<dbReference type="GO" id="GO:0031419">
    <property type="term" value="F:cobalamin binding"/>
    <property type="evidence" value="ECO:0007669"/>
    <property type="project" value="InterPro"/>
</dbReference>
<keyword evidence="4" id="KW-1185">Reference proteome</keyword>
<dbReference type="GO" id="GO:0004494">
    <property type="term" value="F:methylmalonyl-CoA mutase activity"/>
    <property type="evidence" value="ECO:0007669"/>
    <property type="project" value="InterPro"/>
</dbReference>
<feature type="domain" description="Methylmalonyl-CoA mutase alpha/beta chain catalytic" evidence="2">
    <location>
        <begin position="37"/>
        <end position="550"/>
    </location>
</feature>
<dbReference type="Gene3D" id="3.20.20.240">
    <property type="entry name" value="Methylmalonyl-CoA mutase"/>
    <property type="match status" value="1"/>
</dbReference>
<evidence type="ECO:0000313" key="4">
    <source>
        <dbReference type="Proteomes" id="UP000214588"/>
    </source>
</evidence>
<dbReference type="NCBIfam" id="TIGR00641">
    <property type="entry name" value="acid_CoA_mut_N"/>
    <property type="match status" value="1"/>
</dbReference>
<dbReference type="AlphaFoldDB" id="A0A226BVT4"/>
<dbReference type="InterPro" id="IPR016176">
    <property type="entry name" value="Cbl-dep_enz_cat"/>
</dbReference>
<dbReference type="Pfam" id="PF01642">
    <property type="entry name" value="MM_CoA_mutase"/>
    <property type="match status" value="1"/>
</dbReference>
<evidence type="ECO:0000259" key="2">
    <source>
        <dbReference type="Pfam" id="PF01642"/>
    </source>
</evidence>
<accession>A0A226BVT4</accession>
<protein>
    <submittedName>
        <fullName evidence="3">Methylmalonyl-CoA mutase</fullName>
    </submittedName>
</protein>
<dbReference type="PANTHER" id="PTHR48101">
    <property type="entry name" value="METHYLMALONYL-COA MUTASE, MITOCHONDRIAL-RELATED"/>
    <property type="match status" value="1"/>
</dbReference>
<dbReference type="EMBL" id="NIQC01000027">
    <property type="protein sequence ID" value="OWZ83103.1"/>
    <property type="molecule type" value="Genomic_DNA"/>
</dbReference>
<gene>
    <name evidence="3" type="ORF">CDO51_10405</name>
</gene>
<dbReference type="Proteomes" id="UP000214588">
    <property type="component" value="Unassembled WGS sequence"/>
</dbReference>
<dbReference type="PANTHER" id="PTHR48101:SF1">
    <property type="entry name" value="METHYLMALONYL-COA MUTASE, LARGE SUBUNIT"/>
    <property type="match status" value="1"/>
</dbReference>